<dbReference type="RefSeq" id="WP_190053930.1">
    <property type="nucleotide sequence ID" value="NZ_BMWC01000012.1"/>
</dbReference>
<proteinExistence type="predicted"/>
<dbReference type="SUPFAM" id="SSF48371">
    <property type="entry name" value="ARM repeat"/>
    <property type="match status" value="1"/>
</dbReference>
<evidence type="ECO:0000313" key="3">
    <source>
        <dbReference type="Proteomes" id="UP000617743"/>
    </source>
</evidence>
<accession>A0ABQ2XNS6</accession>
<dbReference type="InterPro" id="IPR011989">
    <property type="entry name" value="ARM-like"/>
</dbReference>
<organism evidence="2 3">
    <name type="scientific">Streptomyces lomondensis</name>
    <dbReference type="NCBI Taxonomy" id="68229"/>
    <lineage>
        <taxon>Bacteria</taxon>
        <taxon>Bacillati</taxon>
        <taxon>Actinomycetota</taxon>
        <taxon>Actinomycetes</taxon>
        <taxon>Kitasatosporales</taxon>
        <taxon>Streptomycetaceae</taxon>
        <taxon>Streptomyces</taxon>
    </lineage>
</organism>
<name>A0ABQ2XNS6_9ACTN</name>
<dbReference type="InterPro" id="IPR036770">
    <property type="entry name" value="Ankyrin_rpt-contain_sf"/>
</dbReference>
<protein>
    <submittedName>
        <fullName evidence="2">Uncharacterized protein</fullName>
    </submittedName>
</protein>
<keyword evidence="1" id="KW-0040">ANK repeat</keyword>
<evidence type="ECO:0000313" key="2">
    <source>
        <dbReference type="EMBL" id="GGX26139.1"/>
    </source>
</evidence>
<keyword evidence="3" id="KW-1185">Reference proteome</keyword>
<dbReference type="InterPro" id="IPR002110">
    <property type="entry name" value="Ankyrin_rpt"/>
</dbReference>
<dbReference type="Pfam" id="PF13646">
    <property type="entry name" value="HEAT_2"/>
    <property type="match status" value="1"/>
</dbReference>
<reference evidence="3" key="1">
    <citation type="journal article" date="2019" name="Int. J. Syst. Evol. Microbiol.">
        <title>The Global Catalogue of Microorganisms (GCM) 10K type strain sequencing project: providing services to taxonomists for standard genome sequencing and annotation.</title>
        <authorList>
            <consortium name="The Broad Institute Genomics Platform"/>
            <consortium name="The Broad Institute Genome Sequencing Center for Infectious Disease"/>
            <person name="Wu L."/>
            <person name="Ma J."/>
        </authorList>
    </citation>
    <scope>NUCLEOTIDE SEQUENCE [LARGE SCALE GENOMIC DNA]</scope>
    <source>
        <strain evidence="3">JCM 4866</strain>
    </source>
</reference>
<dbReference type="Proteomes" id="UP000617743">
    <property type="component" value="Unassembled WGS sequence"/>
</dbReference>
<dbReference type="EMBL" id="BMWC01000012">
    <property type="protein sequence ID" value="GGX26139.1"/>
    <property type="molecule type" value="Genomic_DNA"/>
</dbReference>
<comment type="caution">
    <text evidence="2">The sequence shown here is derived from an EMBL/GenBank/DDBJ whole genome shotgun (WGS) entry which is preliminary data.</text>
</comment>
<gene>
    <name evidence="2" type="ORF">GCM10010383_65680</name>
</gene>
<dbReference type="Gene3D" id="1.25.10.10">
    <property type="entry name" value="Leucine-rich Repeat Variant"/>
    <property type="match status" value="1"/>
</dbReference>
<evidence type="ECO:0000256" key="1">
    <source>
        <dbReference type="PROSITE-ProRule" id="PRU00023"/>
    </source>
</evidence>
<feature type="repeat" description="ANK" evidence="1">
    <location>
        <begin position="1"/>
        <end position="31"/>
    </location>
</feature>
<dbReference type="SUPFAM" id="SSF48403">
    <property type="entry name" value="Ankyrin repeat"/>
    <property type="match status" value="1"/>
</dbReference>
<dbReference type="InterPro" id="IPR016024">
    <property type="entry name" value="ARM-type_fold"/>
</dbReference>
<dbReference type="PROSITE" id="PS50088">
    <property type="entry name" value="ANK_REPEAT"/>
    <property type="match status" value="1"/>
</dbReference>
<dbReference type="Gene3D" id="1.25.40.20">
    <property type="entry name" value="Ankyrin repeat-containing domain"/>
    <property type="match status" value="1"/>
</dbReference>
<sequence>MEELAAAVRRGDAEEVRALLESGAGPEVLDDGLPVLCRAVAAYDRPVAEALIEGGADPQHRLPDGSTPLLRAVDGGCVSMTVALLPEPAGLGPADREELLDRARHWTRTGVEAELRRRTGATGPAERNRVEDRHGFCHYDQVTAGGLTAWDGHAAVLSLLEAHFGIRTPFGELLARALVRPDRDHAVWSEAVSTLARRMDEDTWTQAVALSRAADRVQRLFAAELLLGLHLGDVVGHAPFDGRGQEVFLPWAAAEKDPEVLAAVLNGLTEEDGPEIEAMGLTYRTHPYPVVRSLVLDALERGEDRLLVRPGNLATVFTLARDPDEHVRWKACSWLASYPERSPEIGDALVALTHDTFQAVRAYAVQGLAERDDPRCVEGDRRIGPVDPDGPWYDEWVLGATWRYEWRRQDAAEHS</sequence>